<proteinExistence type="predicted"/>
<dbReference type="InterPro" id="IPR042001">
    <property type="entry name" value="Sortase_F"/>
</dbReference>
<evidence type="ECO:0000256" key="1">
    <source>
        <dbReference type="ARBA" id="ARBA00022801"/>
    </source>
</evidence>
<name>A0ABQ3RYM2_9ACTN</name>
<dbReference type="SUPFAM" id="SSF63817">
    <property type="entry name" value="Sortase"/>
    <property type="match status" value="1"/>
</dbReference>
<protein>
    <recommendedName>
        <fullName evidence="5">Class F sortase</fullName>
    </recommendedName>
</protein>
<dbReference type="CDD" id="cd05829">
    <property type="entry name" value="Sortase_F"/>
    <property type="match status" value="1"/>
</dbReference>
<dbReference type="RefSeq" id="WP_189919382.1">
    <property type="nucleotide sequence ID" value="NZ_BMSI01000002.1"/>
</dbReference>
<keyword evidence="1" id="KW-0378">Hydrolase</keyword>
<dbReference type="InterPro" id="IPR005754">
    <property type="entry name" value="Sortase"/>
</dbReference>
<dbReference type="InterPro" id="IPR023365">
    <property type="entry name" value="Sortase_dom-sf"/>
</dbReference>
<feature type="compositionally biased region" description="Low complexity" evidence="2">
    <location>
        <begin position="47"/>
        <end position="56"/>
    </location>
</feature>
<dbReference type="EMBL" id="BNEB01000002">
    <property type="protein sequence ID" value="GHI60857.1"/>
    <property type="molecule type" value="Genomic_DNA"/>
</dbReference>
<evidence type="ECO:0000313" key="4">
    <source>
        <dbReference type="Proteomes" id="UP000649259"/>
    </source>
</evidence>
<reference evidence="4" key="1">
    <citation type="submission" date="2023-07" db="EMBL/GenBank/DDBJ databases">
        <title>Whole genome shotgun sequence of Streptomyces cacaoi subsp. asoensis NBRC 13813.</title>
        <authorList>
            <person name="Komaki H."/>
            <person name="Tamura T."/>
        </authorList>
    </citation>
    <scope>NUCLEOTIDE SEQUENCE [LARGE SCALE GENOMIC DNA]</scope>
    <source>
        <strain evidence="4">NBRC 13813</strain>
    </source>
</reference>
<dbReference type="GeneID" id="91470400"/>
<gene>
    <name evidence="3" type="ORF">Saso_25070</name>
</gene>
<organism evidence="3 4">
    <name type="scientific">Streptomyces asoensis</name>
    <dbReference type="NCBI Taxonomy" id="249586"/>
    <lineage>
        <taxon>Bacteria</taxon>
        <taxon>Bacillati</taxon>
        <taxon>Actinomycetota</taxon>
        <taxon>Actinomycetes</taxon>
        <taxon>Kitasatosporales</taxon>
        <taxon>Streptomycetaceae</taxon>
        <taxon>Streptomyces</taxon>
    </lineage>
</organism>
<dbReference type="Gene3D" id="2.40.260.10">
    <property type="entry name" value="Sortase"/>
    <property type="match status" value="1"/>
</dbReference>
<keyword evidence="4" id="KW-1185">Reference proteome</keyword>
<feature type="region of interest" description="Disordered" evidence="2">
    <location>
        <begin position="39"/>
        <end position="89"/>
    </location>
</feature>
<dbReference type="Pfam" id="PF04203">
    <property type="entry name" value="Sortase"/>
    <property type="match status" value="1"/>
</dbReference>
<evidence type="ECO:0000256" key="2">
    <source>
        <dbReference type="SAM" id="MobiDB-lite"/>
    </source>
</evidence>
<sequence length="233" mass="23826">MFFLVGRPGSRRSVLAGLALALAGLVVAAVLLSRSSDGPVTRPADFGAASGGSASAPSRTAQPPAAPAAGNSERGTPSPSPSIEPEPTGLILPRLGVRAPVDAVGVAPDGQTEVPKDPQRVGWYRFSPAPGSAEGSSVIVGHVDSTGYGLGVLVALNEVRQGDRAIVQRADGSRVEYRVTARRTVGKKELAGSEAFRRDGPPVLTLITCSGPYVPEKGGYQNNLVVTAGQVPE</sequence>
<evidence type="ECO:0008006" key="5">
    <source>
        <dbReference type="Google" id="ProtNLM"/>
    </source>
</evidence>
<accession>A0ABQ3RYM2</accession>
<dbReference type="Proteomes" id="UP000649259">
    <property type="component" value="Unassembled WGS sequence"/>
</dbReference>
<comment type="caution">
    <text evidence="3">The sequence shown here is derived from an EMBL/GenBank/DDBJ whole genome shotgun (WGS) entry which is preliminary data.</text>
</comment>
<evidence type="ECO:0000313" key="3">
    <source>
        <dbReference type="EMBL" id="GHI60857.1"/>
    </source>
</evidence>